<comment type="caution">
    <text evidence="2">The sequence shown here is derived from an EMBL/GenBank/DDBJ whole genome shotgun (WGS) entry which is preliminary data.</text>
</comment>
<evidence type="ECO:0000313" key="3">
    <source>
        <dbReference type="Proteomes" id="UP000548476"/>
    </source>
</evidence>
<feature type="domain" description="SnoaL-like" evidence="1">
    <location>
        <begin position="12"/>
        <end position="104"/>
    </location>
</feature>
<evidence type="ECO:0000259" key="1">
    <source>
        <dbReference type="Pfam" id="PF12680"/>
    </source>
</evidence>
<sequence length="119" mass="12900">MSDSTALRTALAYHHAWTGGDFEDAMAFIADDIVCLGPAGRVEGAAAFRDFMGPFSKIATKVELRAAFGDDTNAVVVYDTDTVPVKDAPGAEWVTVEDGRITRMRIIFDRLPFEAARGN</sequence>
<dbReference type="InterPro" id="IPR032710">
    <property type="entry name" value="NTF2-like_dom_sf"/>
</dbReference>
<dbReference type="GO" id="GO:0016853">
    <property type="term" value="F:isomerase activity"/>
    <property type="evidence" value="ECO:0007669"/>
    <property type="project" value="UniProtKB-KW"/>
</dbReference>
<dbReference type="InterPro" id="IPR037401">
    <property type="entry name" value="SnoaL-like"/>
</dbReference>
<name>A0A841F9X9_9ACTN</name>
<organism evidence="2 3">
    <name type="scientific">Phytomonospora endophytica</name>
    <dbReference type="NCBI Taxonomy" id="714109"/>
    <lineage>
        <taxon>Bacteria</taxon>
        <taxon>Bacillati</taxon>
        <taxon>Actinomycetota</taxon>
        <taxon>Actinomycetes</taxon>
        <taxon>Micromonosporales</taxon>
        <taxon>Micromonosporaceae</taxon>
        <taxon>Phytomonospora</taxon>
    </lineage>
</organism>
<dbReference type="EMBL" id="JACHGT010000002">
    <property type="protein sequence ID" value="MBB6033056.1"/>
    <property type="molecule type" value="Genomic_DNA"/>
</dbReference>
<accession>A0A841F9X9</accession>
<proteinExistence type="predicted"/>
<dbReference type="SUPFAM" id="SSF54427">
    <property type="entry name" value="NTF2-like"/>
    <property type="match status" value="1"/>
</dbReference>
<gene>
    <name evidence="2" type="ORF">HNR73_000903</name>
</gene>
<dbReference type="Pfam" id="PF12680">
    <property type="entry name" value="SnoaL_2"/>
    <property type="match status" value="1"/>
</dbReference>
<keyword evidence="2" id="KW-0413">Isomerase</keyword>
<evidence type="ECO:0000313" key="2">
    <source>
        <dbReference type="EMBL" id="MBB6033056.1"/>
    </source>
</evidence>
<dbReference type="Gene3D" id="3.10.450.50">
    <property type="match status" value="1"/>
</dbReference>
<dbReference type="AlphaFoldDB" id="A0A841F9X9"/>
<dbReference type="RefSeq" id="WP_184785972.1">
    <property type="nucleotide sequence ID" value="NZ_BONT01000022.1"/>
</dbReference>
<dbReference type="Proteomes" id="UP000548476">
    <property type="component" value="Unassembled WGS sequence"/>
</dbReference>
<keyword evidence="3" id="KW-1185">Reference proteome</keyword>
<reference evidence="2 3" key="1">
    <citation type="submission" date="2020-08" db="EMBL/GenBank/DDBJ databases">
        <title>Genomic Encyclopedia of Type Strains, Phase IV (KMG-IV): sequencing the most valuable type-strain genomes for metagenomic binning, comparative biology and taxonomic classification.</title>
        <authorList>
            <person name="Goeker M."/>
        </authorList>
    </citation>
    <scope>NUCLEOTIDE SEQUENCE [LARGE SCALE GENOMIC DNA]</scope>
    <source>
        <strain evidence="2 3">YIM 65646</strain>
    </source>
</reference>
<protein>
    <submittedName>
        <fullName evidence="2">Ketosteroid isomerase-like protein</fullName>
    </submittedName>
</protein>